<reference evidence="9 10" key="1">
    <citation type="submission" date="2016-04" db="EMBL/GenBank/DDBJ databases">
        <title>The genome of Intoshia linei affirms orthonectids as highly simplified spiralians.</title>
        <authorList>
            <person name="Mikhailov K.V."/>
            <person name="Slusarev G.S."/>
            <person name="Nikitin M.A."/>
            <person name="Logacheva M.D."/>
            <person name="Penin A."/>
            <person name="Aleoshin V."/>
            <person name="Panchin Y.V."/>
        </authorList>
    </citation>
    <scope>NUCLEOTIDE SEQUENCE [LARGE SCALE GENOMIC DNA]</scope>
    <source>
        <strain evidence="9">Intl2013</strain>
        <tissue evidence="9">Whole animal</tissue>
    </source>
</reference>
<feature type="transmembrane region" description="Helical" evidence="7">
    <location>
        <begin position="181"/>
        <end position="209"/>
    </location>
</feature>
<dbReference type="OrthoDB" id="4096362at2759"/>
<feature type="transmembrane region" description="Helical" evidence="7">
    <location>
        <begin position="12"/>
        <end position="34"/>
    </location>
</feature>
<evidence type="ECO:0000313" key="10">
    <source>
        <dbReference type="Proteomes" id="UP000078046"/>
    </source>
</evidence>
<dbReference type="Proteomes" id="UP000078046">
    <property type="component" value="Unassembled WGS sequence"/>
</dbReference>
<comment type="domain">
    <text evidence="7">The DHHC domain is required for palmitoyltransferase activity.</text>
</comment>
<gene>
    <name evidence="9" type="ORF">A3Q56_07305</name>
</gene>
<evidence type="ECO:0000256" key="2">
    <source>
        <dbReference type="ARBA" id="ARBA00022679"/>
    </source>
</evidence>
<comment type="subcellular location">
    <subcellularLocation>
        <location evidence="1">Membrane</location>
        <topology evidence="1">Multi-pass membrane protein</topology>
    </subcellularLocation>
</comment>
<keyword evidence="10" id="KW-1185">Reference proteome</keyword>
<dbReference type="GO" id="GO:0019706">
    <property type="term" value="F:protein-cysteine S-palmitoyltransferase activity"/>
    <property type="evidence" value="ECO:0007669"/>
    <property type="project" value="UniProtKB-EC"/>
</dbReference>
<dbReference type="PROSITE" id="PS51257">
    <property type="entry name" value="PROKAR_LIPOPROTEIN"/>
    <property type="match status" value="1"/>
</dbReference>
<accession>A0A177AUC6</accession>
<dbReference type="GO" id="GO:0005783">
    <property type="term" value="C:endoplasmic reticulum"/>
    <property type="evidence" value="ECO:0007669"/>
    <property type="project" value="TreeGrafter"/>
</dbReference>
<comment type="caution">
    <text evidence="9">The sequence shown here is derived from an EMBL/GenBank/DDBJ whole genome shotgun (WGS) entry which is preliminary data.</text>
</comment>
<feature type="transmembrane region" description="Helical" evidence="7">
    <location>
        <begin position="146"/>
        <end position="169"/>
    </location>
</feature>
<organism evidence="9 10">
    <name type="scientific">Intoshia linei</name>
    <dbReference type="NCBI Taxonomy" id="1819745"/>
    <lineage>
        <taxon>Eukaryota</taxon>
        <taxon>Metazoa</taxon>
        <taxon>Spiralia</taxon>
        <taxon>Lophotrochozoa</taxon>
        <taxon>Mesozoa</taxon>
        <taxon>Orthonectida</taxon>
        <taxon>Rhopaluridae</taxon>
        <taxon>Intoshia</taxon>
    </lineage>
</organism>
<dbReference type="PANTHER" id="PTHR22883">
    <property type="entry name" value="ZINC FINGER DHHC DOMAIN CONTAINING PROTEIN"/>
    <property type="match status" value="1"/>
</dbReference>
<comment type="catalytic activity">
    <reaction evidence="7">
        <text>L-cysteinyl-[protein] + hexadecanoyl-CoA = S-hexadecanoyl-L-cysteinyl-[protein] + CoA</text>
        <dbReference type="Rhea" id="RHEA:36683"/>
        <dbReference type="Rhea" id="RHEA-COMP:10131"/>
        <dbReference type="Rhea" id="RHEA-COMP:11032"/>
        <dbReference type="ChEBI" id="CHEBI:29950"/>
        <dbReference type="ChEBI" id="CHEBI:57287"/>
        <dbReference type="ChEBI" id="CHEBI:57379"/>
        <dbReference type="ChEBI" id="CHEBI:74151"/>
        <dbReference type="EC" id="2.3.1.225"/>
    </reaction>
</comment>
<dbReference type="InterPro" id="IPR001594">
    <property type="entry name" value="Palmitoyltrfase_DHHC"/>
</dbReference>
<dbReference type="EMBL" id="LWCA01001509">
    <property type="protein sequence ID" value="OAF64983.1"/>
    <property type="molecule type" value="Genomic_DNA"/>
</dbReference>
<evidence type="ECO:0000256" key="1">
    <source>
        <dbReference type="ARBA" id="ARBA00004141"/>
    </source>
</evidence>
<keyword evidence="6 7" id="KW-0012">Acyltransferase</keyword>
<dbReference type="InterPro" id="IPR039859">
    <property type="entry name" value="PFA4/ZDH16/20/ERF2-like"/>
</dbReference>
<sequence>MIKKLSSYAPVLFAWLVLLGCSAVHFIFVVRYFIQTYKFYGYLMCALQLILLVYIISFYIGAMLINPGYYYSAPADELINDDFKSPLYLHRKINKIVVLLKWCETCKFYRPPRVSHCSTCHHCVERFDHHCPWINNCVGRRNYRHFFLLLATITVHSICCIIQNIIYIQTLLRSKGFQLDYIGPIITLILTTIFSIPVYALLFFHIYLISCGYTTNEKLLKKYKKNNPFSKSIYLNWVEQICSTYWPSLYKHNYKIVKIDKNLFNDIDNTQHVTVNRCCVKMKENKYQNQIPLLEKKNLKILAHETYPSKNTSLLNENNLVSL</sequence>
<keyword evidence="5 7" id="KW-0472">Membrane</keyword>
<evidence type="ECO:0000256" key="6">
    <source>
        <dbReference type="ARBA" id="ARBA00023315"/>
    </source>
</evidence>
<dbReference type="GO" id="GO:0005794">
    <property type="term" value="C:Golgi apparatus"/>
    <property type="evidence" value="ECO:0007669"/>
    <property type="project" value="TreeGrafter"/>
</dbReference>
<keyword evidence="4 7" id="KW-1133">Transmembrane helix</keyword>
<keyword evidence="3 7" id="KW-0812">Transmembrane</keyword>
<evidence type="ECO:0000256" key="3">
    <source>
        <dbReference type="ARBA" id="ARBA00022692"/>
    </source>
</evidence>
<dbReference type="Pfam" id="PF01529">
    <property type="entry name" value="DHHC"/>
    <property type="match status" value="1"/>
</dbReference>
<protein>
    <recommendedName>
        <fullName evidence="7">Palmitoyltransferase</fullName>
        <ecNumber evidence="7">2.3.1.225</ecNumber>
    </recommendedName>
</protein>
<dbReference type="EC" id="2.3.1.225" evidence="7"/>
<feature type="transmembrane region" description="Helical" evidence="7">
    <location>
        <begin position="40"/>
        <end position="62"/>
    </location>
</feature>
<dbReference type="AlphaFoldDB" id="A0A177AUC6"/>
<comment type="similarity">
    <text evidence="7">Belongs to the DHHC palmitoyltransferase family.</text>
</comment>
<dbReference type="GO" id="GO:0016020">
    <property type="term" value="C:membrane"/>
    <property type="evidence" value="ECO:0007669"/>
    <property type="project" value="UniProtKB-SubCell"/>
</dbReference>
<dbReference type="PANTHER" id="PTHR22883:SF488">
    <property type="entry name" value="PALMITOYLTRANSFERASE"/>
    <property type="match status" value="1"/>
</dbReference>
<evidence type="ECO:0000256" key="7">
    <source>
        <dbReference type="RuleBase" id="RU079119"/>
    </source>
</evidence>
<proteinExistence type="inferred from homology"/>
<name>A0A177AUC6_9BILA</name>
<dbReference type="GO" id="GO:0006612">
    <property type="term" value="P:protein targeting to membrane"/>
    <property type="evidence" value="ECO:0007669"/>
    <property type="project" value="TreeGrafter"/>
</dbReference>
<feature type="domain" description="Palmitoyltransferase DHHC" evidence="8">
    <location>
        <begin position="101"/>
        <end position="220"/>
    </location>
</feature>
<evidence type="ECO:0000256" key="4">
    <source>
        <dbReference type="ARBA" id="ARBA00022989"/>
    </source>
</evidence>
<evidence type="ECO:0000256" key="5">
    <source>
        <dbReference type="ARBA" id="ARBA00023136"/>
    </source>
</evidence>
<keyword evidence="2 7" id="KW-0808">Transferase</keyword>
<evidence type="ECO:0000259" key="8">
    <source>
        <dbReference type="Pfam" id="PF01529"/>
    </source>
</evidence>
<dbReference type="PROSITE" id="PS50216">
    <property type="entry name" value="DHHC"/>
    <property type="match status" value="1"/>
</dbReference>
<evidence type="ECO:0000313" key="9">
    <source>
        <dbReference type="EMBL" id="OAF64983.1"/>
    </source>
</evidence>